<dbReference type="EMBL" id="BARV01011270">
    <property type="protein sequence ID" value="GAI05827.1"/>
    <property type="molecule type" value="Genomic_DNA"/>
</dbReference>
<name>X1KFJ6_9ZZZZ</name>
<gene>
    <name evidence="2" type="ORF">S06H3_21451</name>
</gene>
<dbReference type="GO" id="GO:0008237">
    <property type="term" value="F:metallopeptidase activity"/>
    <property type="evidence" value="ECO:0007669"/>
    <property type="project" value="InterPro"/>
</dbReference>
<comment type="caution">
    <text evidence="2">The sequence shown here is derived from an EMBL/GenBank/DDBJ whole genome shotgun (WGS) entry which is preliminary data.</text>
</comment>
<proteinExistence type="predicted"/>
<dbReference type="AlphaFoldDB" id="X1KFJ6"/>
<accession>X1KFJ6</accession>
<evidence type="ECO:0000259" key="1">
    <source>
        <dbReference type="Pfam" id="PF01433"/>
    </source>
</evidence>
<evidence type="ECO:0000313" key="2">
    <source>
        <dbReference type="EMBL" id="GAI05827.1"/>
    </source>
</evidence>
<dbReference type="Pfam" id="PF01433">
    <property type="entry name" value="Peptidase_M1"/>
    <property type="match status" value="1"/>
</dbReference>
<feature type="domain" description="Peptidase M1 membrane alanine aminopeptidase" evidence="1">
    <location>
        <begin position="11"/>
        <end position="106"/>
    </location>
</feature>
<organism evidence="2">
    <name type="scientific">marine sediment metagenome</name>
    <dbReference type="NCBI Taxonomy" id="412755"/>
    <lineage>
        <taxon>unclassified sequences</taxon>
        <taxon>metagenomes</taxon>
        <taxon>ecological metagenomes</taxon>
    </lineage>
</organism>
<dbReference type="InterPro" id="IPR027268">
    <property type="entry name" value="Peptidase_M4/M1_CTD_sf"/>
</dbReference>
<dbReference type="SUPFAM" id="SSF55486">
    <property type="entry name" value="Metalloproteases ('zincins'), catalytic domain"/>
    <property type="match status" value="1"/>
</dbReference>
<dbReference type="GO" id="GO:0008270">
    <property type="term" value="F:zinc ion binding"/>
    <property type="evidence" value="ECO:0007669"/>
    <property type="project" value="InterPro"/>
</dbReference>
<dbReference type="Gene3D" id="1.10.390.10">
    <property type="entry name" value="Neutral Protease Domain 2"/>
    <property type="match status" value="1"/>
</dbReference>
<dbReference type="InterPro" id="IPR014782">
    <property type="entry name" value="Peptidase_M1_dom"/>
</dbReference>
<protein>
    <recommendedName>
        <fullName evidence="1">Peptidase M1 membrane alanine aminopeptidase domain-containing protein</fullName>
    </recommendedName>
</protein>
<feature type="non-terminal residue" evidence="2">
    <location>
        <position position="1"/>
    </location>
</feature>
<reference evidence="2" key="1">
    <citation type="journal article" date="2014" name="Front. Microbiol.">
        <title>High frequency of phylogenetically diverse reductive dehalogenase-homologous genes in deep subseafloor sedimentary metagenomes.</title>
        <authorList>
            <person name="Kawai M."/>
            <person name="Futagami T."/>
            <person name="Toyoda A."/>
            <person name="Takaki Y."/>
            <person name="Nishi S."/>
            <person name="Hori S."/>
            <person name="Arai W."/>
            <person name="Tsubouchi T."/>
            <person name="Morono Y."/>
            <person name="Uchiyama I."/>
            <person name="Ito T."/>
            <person name="Fujiyama A."/>
            <person name="Inagaki F."/>
            <person name="Takami H."/>
        </authorList>
    </citation>
    <scope>NUCLEOTIDE SEQUENCE</scope>
    <source>
        <strain evidence="2">Expedition CK06-06</strain>
    </source>
</reference>
<sequence>ALEYINDALYYYSLWNGDYPYNNCTAVMGALTAGGGMEYPTITIIGNSYNAFLLEQVIMHEVGHNWFYGVLGTNERRYPWMDEGINSFYELGYTRTKYPDMKLYENEKIAKS</sequence>